<dbReference type="PROSITE" id="PS51202">
    <property type="entry name" value="RCK_C"/>
    <property type="match status" value="2"/>
</dbReference>
<proteinExistence type="inferred from homology"/>
<dbReference type="InterPro" id="IPR036721">
    <property type="entry name" value="RCK_C_sf"/>
</dbReference>
<evidence type="ECO:0000313" key="10">
    <source>
        <dbReference type="EMBL" id="SJZ65706.1"/>
    </source>
</evidence>
<dbReference type="GO" id="GO:0008324">
    <property type="term" value="F:monoatomic cation transmembrane transporter activity"/>
    <property type="evidence" value="ECO:0007669"/>
    <property type="project" value="InterPro"/>
</dbReference>
<dbReference type="PANTHER" id="PTHR30445:SF3">
    <property type="entry name" value="TRANSPORT PROTEIN YIDE-RELATED"/>
    <property type="match status" value="1"/>
</dbReference>
<name>A0A1T4MFS5_PORCN</name>
<dbReference type="Pfam" id="PF06826">
    <property type="entry name" value="Asp-Al_Ex"/>
    <property type="match status" value="2"/>
</dbReference>
<dbReference type="EMBL" id="FUWL01000012">
    <property type="protein sequence ID" value="SJZ65706.1"/>
    <property type="molecule type" value="Genomic_DNA"/>
</dbReference>
<dbReference type="NCBIfam" id="TIGR01625">
    <property type="entry name" value="YidE_YbjL_dupl"/>
    <property type="match status" value="2"/>
</dbReference>
<dbReference type="RefSeq" id="WP_078735835.1">
    <property type="nucleotide sequence ID" value="NZ_FUWL01000012.1"/>
</dbReference>
<evidence type="ECO:0000256" key="5">
    <source>
        <dbReference type="ARBA" id="ARBA00022692"/>
    </source>
</evidence>
<evidence type="ECO:0000256" key="3">
    <source>
        <dbReference type="ARBA" id="ARBA00022448"/>
    </source>
</evidence>
<feature type="domain" description="RCK C-terminal" evidence="9">
    <location>
        <begin position="283"/>
        <end position="367"/>
    </location>
</feature>
<keyword evidence="4" id="KW-1003">Cell membrane</keyword>
<comment type="similarity">
    <text evidence="2">Belongs to the AAE transporter (TC 2.A.81) family.</text>
</comment>
<organism evidence="10 11">
    <name type="scientific">Porphyromonas cangingivalis</name>
    <dbReference type="NCBI Taxonomy" id="36874"/>
    <lineage>
        <taxon>Bacteria</taxon>
        <taxon>Pseudomonadati</taxon>
        <taxon>Bacteroidota</taxon>
        <taxon>Bacteroidia</taxon>
        <taxon>Bacteroidales</taxon>
        <taxon>Porphyromonadaceae</taxon>
        <taxon>Porphyromonas</taxon>
    </lineage>
</organism>
<dbReference type="NCBIfam" id="NF003007">
    <property type="entry name" value="PRK03818.1"/>
    <property type="match status" value="1"/>
</dbReference>
<feature type="domain" description="RCK C-terminal" evidence="9">
    <location>
        <begin position="193"/>
        <end position="277"/>
    </location>
</feature>
<dbReference type="GO" id="GO:0005886">
    <property type="term" value="C:plasma membrane"/>
    <property type="evidence" value="ECO:0007669"/>
    <property type="project" value="UniProtKB-SubCell"/>
</dbReference>
<feature type="transmembrane region" description="Helical" evidence="8">
    <location>
        <begin position="70"/>
        <end position="90"/>
    </location>
</feature>
<dbReference type="PANTHER" id="PTHR30445">
    <property type="entry name" value="K(+)_H(+) ANTIPORTER SUBUNIT KHTT"/>
    <property type="match status" value="1"/>
</dbReference>
<dbReference type="SUPFAM" id="SSF116726">
    <property type="entry name" value="TrkA C-terminal domain-like"/>
    <property type="match status" value="2"/>
</dbReference>
<evidence type="ECO:0000256" key="8">
    <source>
        <dbReference type="SAM" id="Phobius"/>
    </source>
</evidence>
<feature type="transmembrane region" description="Helical" evidence="8">
    <location>
        <begin position="39"/>
        <end position="58"/>
    </location>
</feature>
<feature type="transmembrane region" description="Helical" evidence="8">
    <location>
        <begin position="376"/>
        <end position="397"/>
    </location>
</feature>
<evidence type="ECO:0000256" key="6">
    <source>
        <dbReference type="ARBA" id="ARBA00022989"/>
    </source>
</evidence>
<keyword evidence="7 8" id="KW-0472">Membrane</keyword>
<feature type="transmembrane region" description="Helical" evidence="8">
    <location>
        <begin position="535"/>
        <end position="555"/>
    </location>
</feature>
<gene>
    <name evidence="10" type="ORF">SAMN02745205_01517</name>
</gene>
<sequence length="556" mass="60304">MSEALSALWTSRTMVQTLMLICLVSGIGLYLGKLKISRFSLGSACVFFVGIFAAHFGAKVNEEMLHFAQNFGLILFVYALGVQVGPGFVASFRQKGLALNMWGLSLILLSTFAVIALYFVSDMGIERLMGILSGAVTNTPALGAAQQAVTQSVSSLDLNSTLSDMALATAITYPFGVIGVIIVLELLKKFFPHKDVPVTGDEPHHFVGEYYVRNPEVAGKTVSQIHDLFSVDFIISRLWRKGRISQPSSDTILEMEDHLIIVSDEADAPRITSFFGGRATEKEQVDWESDENIQLVSRRLLVTKSEFNGVKLSSLRLRNRYGINVTRINRAEIDLVPTPTLRLQIGDRLTVVGRSEDVERLAKRIGDQLRPLDTPYLISIFLGIFLGCALGSIPIILPGISNGIKLGIAGGPIIVGILMGAYGPRLRLNTYITQSANLMVRSMGIVIYLACLGISSGANFFATLMSGDGVTWLGLGALLTVVPTLLVGIIALKYTQYTYGAVGGFLCGTMANPIALDYLNNQAKDDIPTVSYASVYPLAMFMRVIIAQLVVSVILS</sequence>
<evidence type="ECO:0000313" key="11">
    <source>
        <dbReference type="Proteomes" id="UP000189956"/>
    </source>
</evidence>
<reference evidence="10 11" key="1">
    <citation type="submission" date="2017-02" db="EMBL/GenBank/DDBJ databases">
        <authorList>
            <person name="Peterson S.W."/>
        </authorList>
    </citation>
    <scope>NUCLEOTIDE SEQUENCE [LARGE SCALE GENOMIC DNA]</scope>
    <source>
        <strain evidence="10 11">ATCC 700135</strain>
    </source>
</reference>
<evidence type="ECO:0000256" key="2">
    <source>
        <dbReference type="ARBA" id="ARBA00009854"/>
    </source>
</evidence>
<keyword evidence="3" id="KW-0813">Transport</keyword>
<evidence type="ECO:0000256" key="4">
    <source>
        <dbReference type="ARBA" id="ARBA00022475"/>
    </source>
</evidence>
<feature type="transmembrane region" description="Helical" evidence="8">
    <location>
        <begin position="470"/>
        <end position="490"/>
    </location>
</feature>
<keyword evidence="5 8" id="KW-0812">Transmembrane</keyword>
<feature type="transmembrane region" description="Helical" evidence="8">
    <location>
        <begin position="97"/>
        <end position="120"/>
    </location>
</feature>
<dbReference type="Pfam" id="PF02080">
    <property type="entry name" value="TrkA_C"/>
    <property type="match status" value="2"/>
</dbReference>
<evidence type="ECO:0000256" key="1">
    <source>
        <dbReference type="ARBA" id="ARBA00004651"/>
    </source>
</evidence>
<feature type="transmembrane region" description="Helical" evidence="8">
    <location>
        <begin position="497"/>
        <end position="515"/>
    </location>
</feature>
<protein>
    <submittedName>
        <fullName evidence="10">AspT/YidE/YbjL antiporter duplication domain-containing protein</fullName>
    </submittedName>
</protein>
<evidence type="ECO:0000256" key="7">
    <source>
        <dbReference type="ARBA" id="ARBA00023136"/>
    </source>
</evidence>
<feature type="transmembrane region" description="Helical" evidence="8">
    <location>
        <begin position="165"/>
        <end position="187"/>
    </location>
</feature>
<dbReference type="AlphaFoldDB" id="A0A1T4MFS5"/>
<keyword evidence="6 8" id="KW-1133">Transmembrane helix</keyword>
<evidence type="ECO:0000259" key="9">
    <source>
        <dbReference type="PROSITE" id="PS51202"/>
    </source>
</evidence>
<dbReference type="GO" id="GO:0006813">
    <property type="term" value="P:potassium ion transport"/>
    <property type="evidence" value="ECO:0007669"/>
    <property type="project" value="InterPro"/>
</dbReference>
<dbReference type="Gene3D" id="3.30.70.1450">
    <property type="entry name" value="Regulator of K+ conductance, C-terminal domain"/>
    <property type="match status" value="2"/>
</dbReference>
<dbReference type="InterPro" id="IPR050144">
    <property type="entry name" value="AAE_transporter"/>
</dbReference>
<feature type="transmembrane region" description="Helical" evidence="8">
    <location>
        <begin position="445"/>
        <end position="464"/>
    </location>
</feature>
<feature type="transmembrane region" description="Helical" evidence="8">
    <location>
        <begin position="403"/>
        <end position="424"/>
    </location>
</feature>
<comment type="subcellular location">
    <subcellularLocation>
        <location evidence="1">Cell membrane</location>
        <topology evidence="1">Multi-pass membrane protein</topology>
    </subcellularLocation>
</comment>
<accession>A0A1T4MFS5</accession>
<feature type="transmembrane region" description="Helical" evidence="8">
    <location>
        <begin position="14"/>
        <end position="32"/>
    </location>
</feature>
<dbReference type="Proteomes" id="UP000189956">
    <property type="component" value="Unassembled WGS sequence"/>
</dbReference>
<dbReference type="InterPro" id="IPR006037">
    <property type="entry name" value="RCK_C"/>
</dbReference>
<dbReference type="InterPro" id="IPR006512">
    <property type="entry name" value="YidE_YbjL"/>
</dbReference>